<dbReference type="EMBL" id="VBQZ03000072">
    <property type="protein sequence ID" value="MXQ91545.1"/>
    <property type="molecule type" value="Genomic_DNA"/>
</dbReference>
<organism evidence="1 2">
    <name type="scientific">Bos mutus</name>
    <name type="common">wild yak</name>
    <dbReference type="NCBI Taxonomy" id="72004"/>
    <lineage>
        <taxon>Eukaryota</taxon>
        <taxon>Metazoa</taxon>
        <taxon>Chordata</taxon>
        <taxon>Craniata</taxon>
        <taxon>Vertebrata</taxon>
        <taxon>Euteleostomi</taxon>
        <taxon>Mammalia</taxon>
        <taxon>Eutheria</taxon>
        <taxon>Laurasiatheria</taxon>
        <taxon>Artiodactyla</taxon>
        <taxon>Ruminantia</taxon>
        <taxon>Pecora</taxon>
        <taxon>Bovidae</taxon>
        <taxon>Bovinae</taxon>
        <taxon>Bos</taxon>
    </lineage>
</organism>
<protein>
    <submittedName>
        <fullName evidence="1">Uncharacterized protein</fullName>
    </submittedName>
</protein>
<dbReference type="Proteomes" id="UP000322234">
    <property type="component" value="Unassembled WGS sequence"/>
</dbReference>
<comment type="caution">
    <text evidence="1">The sequence shown here is derived from an EMBL/GenBank/DDBJ whole genome shotgun (WGS) entry which is preliminary data.</text>
</comment>
<accession>A0A6B0RNW4</accession>
<evidence type="ECO:0000313" key="2">
    <source>
        <dbReference type="Proteomes" id="UP000322234"/>
    </source>
</evidence>
<evidence type="ECO:0000313" key="1">
    <source>
        <dbReference type="EMBL" id="MXQ91545.1"/>
    </source>
</evidence>
<reference evidence="1" key="1">
    <citation type="submission" date="2019-10" db="EMBL/GenBank/DDBJ databases">
        <title>The sequence and de novo assembly of the wild yak genome.</title>
        <authorList>
            <person name="Liu Y."/>
        </authorList>
    </citation>
    <scope>NUCLEOTIDE SEQUENCE [LARGE SCALE GENOMIC DNA]</scope>
    <source>
        <strain evidence="1">WY2019</strain>
    </source>
</reference>
<sequence length="260" mass="29664">MCPCFNSSDLRFTNVAYRVTDIQLRLVHRQAVITLVGVQTRSLENLLIFYEYSSLGFFIVTLKGFQETAVLIPNPIAFQGLTRPSDNTKYGIVIFKNKDLDQTGGFFAPGEIGLLALTTPTIDMHQPWAIDLKTWVMWVCAFATIQAWVIHRQRTEVEIEDGISRMEGTPCHHLIEHIQCFQVICYGIHDLEHCHDFLFGFIVKNNFRWTSATKIKGPDSIPWSIHETADRHAAQFVNILVRTKQISVPLVPNQGNHAKR</sequence>
<name>A0A6B0RNW4_9CETA</name>
<proteinExistence type="predicted"/>
<keyword evidence="2" id="KW-1185">Reference proteome</keyword>
<gene>
    <name evidence="1" type="ORF">E5288_WYG001773</name>
</gene>
<dbReference type="AlphaFoldDB" id="A0A6B0RNW4"/>